<feature type="region of interest" description="Disordered" evidence="1">
    <location>
        <begin position="263"/>
        <end position="399"/>
    </location>
</feature>
<gene>
    <name evidence="2" type="ORF">ACHAW5_007167</name>
</gene>
<keyword evidence="3" id="KW-1185">Reference proteome</keyword>
<evidence type="ECO:0000256" key="1">
    <source>
        <dbReference type="SAM" id="MobiDB-lite"/>
    </source>
</evidence>
<accession>A0ABD3NYG7</accession>
<dbReference type="AlphaFoldDB" id="A0ABD3NYG7"/>
<feature type="compositionally biased region" description="Acidic residues" evidence="1">
    <location>
        <begin position="361"/>
        <end position="386"/>
    </location>
</feature>
<feature type="compositionally biased region" description="Basic and acidic residues" evidence="1">
    <location>
        <begin position="143"/>
        <end position="154"/>
    </location>
</feature>
<evidence type="ECO:0000313" key="3">
    <source>
        <dbReference type="Proteomes" id="UP001530315"/>
    </source>
</evidence>
<feature type="compositionally biased region" description="Basic and acidic residues" evidence="1">
    <location>
        <begin position="273"/>
        <end position="286"/>
    </location>
</feature>
<protein>
    <submittedName>
        <fullName evidence="2">Uncharacterized protein</fullName>
    </submittedName>
</protein>
<reference evidence="2 3" key="1">
    <citation type="submission" date="2024-10" db="EMBL/GenBank/DDBJ databases">
        <title>Updated reference genomes for cyclostephanoid diatoms.</title>
        <authorList>
            <person name="Roberts W.R."/>
            <person name="Alverson A.J."/>
        </authorList>
    </citation>
    <scope>NUCLEOTIDE SEQUENCE [LARGE SCALE GENOMIC DNA]</scope>
    <source>
        <strain evidence="2 3">AJA276-08</strain>
    </source>
</reference>
<organism evidence="2 3">
    <name type="scientific">Stephanodiscus triporus</name>
    <dbReference type="NCBI Taxonomy" id="2934178"/>
    <lineage>
        <taxon>Eukaryota</taxon>
        <taxon>Sar</taxon>
        <taxon>Stramenopiles</taxon>
        <taxon>Ochrophyta</taxon>
        <taxon>Bacillariophyta</taxon>
        <taxon>Coscinodiscophyceae</taxon>
        <taxon>Thalassiosirophycidae</taxon>
        <taxon>Stephanodiscales</taxon>
        <taxon>Stephanodiscaceae</taxon>
        <taxon>Stephanodiscus</taxon>
    </lineage>
</organism>
<sequence length="489" mass="52535">MHPEKIASIPEDMGKGNNDCGPHSPDGVDVELPTTTTAAGDDDDDDDGDDGEFESDESGSDRDDEEFREEREEEGGDEKHAESMEDMDAADLLALSKSRLGRGAGDDPQTPPATTAGSGATEEDDGDDDDAGADDNVEEEKIDADADSRVDEPKDQAYYVELAIAKRKLEEARLKAENDNDPEYLLKLAEKKLEEVRLKAENDNDPEYLLKLAEKKVQEAEAKARADEEAMTEGVIKPSLPPKPARSENTELWALLNYSKMRLETGTTPQVGKRRDSKSGSVRGDDAASVSSKLSKSSKLSMGSRNNDATVTVVGGPGGANAVGGEEVGDTDAPLQDVNDNGDASVDGSVSSESATKNDEGSDNSDDDDNNDDESSEDDEEEEELPEFLRDNDEGEVDPEEAKALYEAAKFKAASILSVTKDDLSDMQMLQAIAIAEEAAKKGEEKFSTKRSLFKLNEAKVEDLKAFLNLSSSPSSEEGETKKDEVGGG</sequence>
<feature type="region of interest" description="Disordered" evidence="1">
    <location>
        <begin position="223"/>
        <end position="248"/>
    </location>
</feature>
<evidence type="ECO:0000313" key="2">
    <source>
        <dbReference type="EMBL" id="KAL3780521.1"/>
    </source>
</evidence>
<feature type="compositionally biased region" description="Basic and acidic residues" evidence="1">
    <location>
        <begin position="479"/>
        <end position="489"/>
    </location>
</feature>
<feature type="compositionally biased region" description="Low complexity" evidence="1">
    <location>
        <begin position="289"/>
        <end position="301"/>
    </location>
</feature>
<proteinExistence type="predicted"/>
<feature type="compositionally biased region" description="Acidic residues" evidence="1">
    <location>
        <begin position="40"/>
        <end position="76"/>
    </location>
</feature>
<dbReference type="Proteomes" id="UP001530315">
    <property type="component" value="Unassembled WGS sequence"/>
</dbReference>
<feature type="compositionally biased region" description="Acidic residues" evidence="1">
    <location>
        <begin position="121"/>
        <end position="142"/>
    </location>
</feature>
<name>A0ABD3NYG7_9STRA</name>
<comment type="caution">
    <text evidence="2">The sequence shown here is derived from an EMBL/GenBank/DDBJ whole genome shotgun (WGS) entry which is preliminary data.</text>
</comment>
<feature type="region of interest" description="Disordered" evidence="1">
    <location>
        <begin position="1"/>
        <end position="154"/>
    </location>
</feature>
<dbReference type="EMBL" id="JALLAZ020001110">
    <property type="protein sequence ID" value="KAL3780521.1"/>
    <property type="molecule type" value="Genomic_DNA"/>
</dbReference>
<feature type="region of interest" description="Disordered" evidence="1">
    <location>
        <begin position="469"/>
        <end position="489"/>
    </location>
</feature>